<feature type="transmembrane region" description="Helical" evidence="1">
    <location>
        <begin position="124"/>
        <end position="145"/>
    </location>
</feature>
<keyword evidence="1" id="KW-0812">Transmembrane</keyword>
<reference evidence="2 3" key="1">
    <citation type="submission" date="2020-01" db="EMBL/GenBank/DDBJ databases">
        <title>Identification and distribution of gene clusters putatively required for synthesis of sphingolipid metabolism inhibitors in phylogenetically diverse species of the filamentous fungus Fusarium.</title>
        <authorList>
            <person name="Kim H.-S."/>
            <person name="Busman M."/>
            <person name="Brown D.W."/>
            <person name="Divon H."/>
            <person name="Uhlig S."/>
            <person name="Proctor R.H."/>
        </authorList>
    </citation>
    <scope>NUCLEOTIDE SEQUENCE [LARGE SCALE GENOMIC DNA]</scope>
    <source>
        <strain evidence="2 3">NRRL 20459</strain>
    </source>
</reference>
<dbReference type="Proteomes" id="UP000554235">
    <property type="component" value="Unassembled WGS sequence"/>
</dbReference>
<feature type="transmembrane region" description="Helical" evidence="1">
    <location>
        <begin position="151"/>
        <end position="170"/>
    </location>
</feature>
<dbReference type="AlphaFoldDB" id="A0A8H4P723"/>
<comment type="caution">
    <text evidence="2">The sequence shown here is derived from an EMBL/GenBank/DDBJ whole genome shotgun (WGS) entry which is preliminary data.</text>
</comment>
<feature type="transmembrane region" description="Helical" evidence="1">
    <location>
        <begin position="6"/>
        <end position="25"/>
    </location>
</feature>
<evidence type="ECO:0000313" key="3">
    <source>
        <dbReference type="Proteomes" id="UP000554235"/>
    </source>
</evidence>
<organism evidence="2 3">
    <name type="scientific">Fusarium albosuccineum</name>
    <dbReference type="NCBI Taxonomy" id="1237068"/>
    <lineage>
        <taxon>Eukaryota</taxon>
        <taxon>Fungi</taxon>
        <taxon>Dikarya</taxon>
        <taxon>Ascomycota</taxon>
        <taxon>Pezizomycotina</taxon>
        <taxon>Sordariomycetes</taxon>
        <taxon>Hypocreomycetidae</taxon>
        <taxon>Hypocreales</taxon>
        <taxon>Nectriaceae</taxon>
        <taxon>Fusarium</taxon>
        <taxon>Fusarium decemcellulare species complex</taxon>
    </lineage>
</organism>
<keyword evidence="3" id="KW-1185">Reference proteome</keyword>
<feature type="transmembrane region" description="Helical" evidence="1">
    <location>
        <begin position="182"/>
        <end position="204"/>
    </location>
</feature>
<feature type="transmembrane region" description="Helical" evidence="1">
    <location>
        <begin position="61"/>
        <end position="84"/>
    </location>
</feature>
<sequence length="311" mass="34553">MYILLCPLAIVFGIFSYYIWLRHAVSRLPKHDHSSQRSQPFKPGYLSDSSAAFFDNHPKMFIGLAIGSVFLGICVMTASAVLTSVQGGDWAIALSGAPALCSILIECLWLKSWRKSQQDAFSEWLLWMLLGAAGLMIVGATLTIWFAPVTIFIVIFFAITYRGLLLWEWGTNLRDTMEESSLLVYMMVQVTALGVNFVAFGIRLPRSGLASAYTEMVIISYGFVLLDLATLLISTFRLRCRYASAAKEARAAFITPNSTMSLAERSSQCKAQEESDGLAPRTGSSIWAHRQDSQTIHKDSFEVDLELQDTT</sequence>
<name>A0A8H4P723_9HYPO</name>
<feature type="transmembrane region" description="Helical" evidence="1">
    <location>
        <begin position="216"/>
        <end position="238"/>
    </location>
</feature>
<accession>A0A8H4P723</accession>
<evidence type="ECO:0000313" key="2">
    <source>
        <dbReference type="EMBL" id="KAF4461625.1"/>
    </source>
</evidence>
<evidence type="ECO:0000256" key="1">
    <source>
        <dbReference type="SAM" id="Phobius"/>
    </source>
</evidence>
<keyword evidence="1" id="KW-1133">Transmembrane helix</keyword>
<gene>
    <name evidence="2" type="ORF">FALBO_11568</name>
</gene>
<dbReference type="EMBL" id="JAADYS010001681">
    <property type="protein sequence ID" value="KAF4461625.1"/>
    <property type="molecule type" value="Genomic_DNA"/>
</dbReference>
<protein>
    <submittedName>
        <fullName evidence="2">Uncharacterized protein</fullName>
    </submittedName>
</protein>
<keyword evidence="1" id="KW-0472">Membrane</keyword>
<proteinExistence type="predicted"/>